<dbReference type="Gene3D" id="3.40.50.150">
    <property type="entry name" value="Vaccinia Virus protein VP39"/>
    <property type="match status" value="1"/>
</dbReference>
<reference evidence="2" key="1">
    <citation type="submission" date="2022-08" db="EMBL/GenBank/DDBJ databases">
        <authorList>
            <person name="Kim S.-J."/>
        </authorList>
    </citation>
    <scope>NUCLEOTIDE SEQUENCE</scope>
    <source>
        <strain evidence="2">KJ</strain>
    </source>
</reference>
<proteinExistence type="predicted"/>
<dbReference type="Proteomes" id="UP001246473">
    <property type="component" value="Unassembled WGS sequence"/>
</dbReference>
<name>A0AAP5QIU0_9BURK</name>
<keyword evidence="2" id="KW-0808">Transferase</keyword>
<dbReference type="Pfam" id="PF13649">
    <property type="entry name" value="Methyltransf_25"/>
    <property type="match status" value="1"/>
</dbReference>
<gene>
    <name evidence="2" type="ORF">ParKJ_37035</name>
</gene>
<protein>
    <submittedName>
        <fullName evidence="2">Class I SAM-dependent methyltransferase</fullName>
    </submittedName>
</protein>
<dbReference type="InterPro" id="IPR041698">
    <property type="entry name" value="Methyltransf_25"/>
</dbReference>
<dbReference type="GO" id="GO:0032259">
    <property type="term" value="P:methylation"/>
    <property type="evidence" value="ECO:0007669"/>
    <property type="project" value="UniProtKB-KW"/>
</dbReference>
<feature type="domain" description="Methyltransferase" evidence="1">
    <location>
        <begin position="8"/>
        <end position="103"/>
    </location>
</feature>
<evidence type="ECO:0000259" key="1">
    <source>
        <dbReference type="Pfam" id="PF13649"/>
    </source>
</evidence>
<dbReference type="RefSeq" id="WP_315697486.1">
    <property type="nucleotide sequence ID" value="NZ_JANSLM010000021.1"/>
</dbReference>
<dbReference type="SUPFAM" id="SSF53335">
    <property type="entry name" value="S-adenosyl-L-methionine-dependent methyltransferases"/>
    <property type="match status" value="1"/>
</dbReference>
<evidence type="ECO:0000313" key="2">
    <source>
        <dbReference type="EMBL" id="MDT8843047.1"/>
    </source>
</evidence>
<dbReference type="EMBL" id="JANSLM010000021">
    <property type="protein sequence ID" value="MDT8843047.1"/>
    <property type="molecule type" value="Genomic_DNA"/>
</dbReference>
<dbReference type="GO" id="GO:0008168">
    <property type="term" value="F:methyltransferase activity"/>
    <property type="evidence" value="ECO:0007669"/>
    <property type="project" value="UniProtKB-KW"/>
</dbReference>
<organism evidence="2 3">
    <name type="scientific">Paraburkholderia fungorum</name>
    <dbReference type="NCBI Taxonomy" id="134537"/>
    <lineage>
        <taxon>Bacteria</taxon>
        <taxon>Pseudomonadati</taxon>
        <taxon>Pseudomonadota</taxon>
        <taxon>Betaproteobacteria</taxon>
        <taxon>Burkholderiales</taxon>
        <taxon>Burkholderiaceae</taxon>
        <taxon>Paraburkholderia</taxon>
    </lineage>
</organism>
<dbReference type="AlphaFoldDB" id="A0AAP5QIU0"/>
<sequence length="166" mass="18276">MPTAPSRILDVGAGMGRDAAALASMGHSVVAVEPVDELRAAAINFYPASSVVWLDDSLPELRLVRERAHAFTVVMVTAVWMHLDEAQRRRGMDTISDLLDEGGLVIMSLRRGPIPTGRRMFDVSAADTIRLAEAHHLQLLLNVYSDSVQQTNRNVGATWTRLAFRK</sequence>
<accession>A0AAP5QIU0</accession>
<evidence type="ECO:0000313" key="3">
    <source>
        <dbReference type="Proteomes" id="UP001246473"/>
    </source>
</evidence>
<keyword evidence="2" id="KW-0489">Methyltransferase</keyword>
<dbReference type="InterPro" id="IPR029063">
    <property type="entry name" value="SAM-dependent_MTases_sf"/>
</dbReference>
<dbReference type="CDD" id="cd02440">
    <property type="entry name" value="AdoMet_MTases"/>
    <property type="match status" value="1"/>
</dbReference>
<comment type="caution">
    <text evidence="2">The sequence shown here is derived from an EMBL/GenBank/DDBJ whole genome shotgun (WGS) entry which is preliminary data.</text>
</comment>